<keyword evidence="2" id="KW-1003">Cell membrane</keyword>
<dbReference type="Gene3D" id="1.20.1250.20">
    <property type="entry name" value="MFS general substrate transporter like domains"/>
    <property type="match status" value="1"/>
</dbReference>
<reference evidence="8 9" key="1">
    <citation type="submission" date="2020-08" db="EMBL/GenBank/DDBJ databases">
        <title>Genomic Encyclopedia of Type Strains, Phase IV (KMG-IV): sequencing the most valuable type-strain genomes for metagenomic binning, comparative biology and taxonomic classification.</title>
        <authorList>
            <person name="Goeker M."/>
        </authorList>
    </citation>
    <scope>NUCLEOTIDE SEQUENCE [LARGE SCALE GENOMIC DNA]</scope>
    <source>
        <strain evidence="8 9">DSM 26189</strain>
    </source>
</reference>
<feature type="transmembrane region" description="Helical" evidence="6">
    <location>
        <begin position="364"/>
        <end position="386"/>
    </location>
</feature>
<feature type="transmembrane region" description="Helical" evidence="6">
    <location>
        <begin position="103"/>
        <end position="122"/>
    </location>
</feature>
<evidence type="ECO:0000256" key="5">
    <source>
        <dbReference type="ARBA" id="ARBA00023136"/>
    </source>
</evidence>
<dbReference type="Pfam" id="PF07690">
    <property type="entry name" value="MFS_1"/>
    <property type="match status" value="1"/>
</dbReference>
<feature type="transmembrane region" description="Helical" evidence="6">
    <location>
        <begin position="210"/>
        <end position="231"/>
    </location>
</feature>
<proteinExistence type="predicted"/>
<gene>
    <name evidence="8" type="ORF">GGR43_002616</name>
</gene>
<evidence type="ECO:0000256" key="4">
    <source>
        <dbReference type="ARBA" id="ARBA00022989"/>
    </source>
</evidence>
<keyword evidence="5 6" id="KW-0472">Membrane</keyword>
<keyword evidence="3 6" id="KW-0812">Transmembrane</keyword>
<dbReference type="RefSeq" id="WP_188072389.1">
    <property type="nucleotide sequence ID" value="NZ_BSPS01000062.1"/>
</dbReference>
<dbReference type="Proteomes" id="UP000571950">
    <property type="component" value="Unassembled WGS sequence"/>
</dbReference>
<dbReference type="GO" id="GO:0022857">
    <property type="term" value="F:transmembrane transporter activity"/>
    <property type="evidence" value="ECO:0007669"/>
    <property type="project" value="InterPro"/>
</dbReference>
<dbReference type="PROSITE" id="PS50850">
    <property type="entry name" value="MFS"/>
    <property type="match status" value="1"/>
</dbReference>
<evidence type="ECO:0000256" key="6">
    <source>
        <dbReference type="SAM" id="Phobius"/>
    </source>
</evidence>
<evidence type="ECO:0000313" key="8">
    <source>
        <dbReference type="EMBL" id="MBB3926893.1"/>
    </source>
</evidence>
<comment type="caution">
    <text evidence="8">The sequence shown here is derived from an EMBL/GenBank/DDBJ whole genome shotgun (WGS) entry which is preliminary data.</text>
</comment>
<dbReference type="SUPFAM" id="SSF103473">
    <property type="entry name" value="MFS general substrate transporter"/>
    <property type="match status" value="1"/>
</dbReference>
<dbReference type="InterPro" id="IPR011701">
    <property type="entry name" value="MFS"/>
</dbReference>
<dbReference type="InterPro" id="IPR050189">
    <property type="entry name" value="MFS_Efflux_Transporters"/>
</dbReference>
<feature type="transmembrane region" description="Helical" evidence="6">
    <location>
        <begin position="160"/>
        <end position="180"/>
    </location>
</feature>
<evidence type="ECO:0000256" key="2">
    <source>
        <dbReference type="ARBA" id="ARBA00022475"/>
    </source>
</evidence>
<feature type="transmembrane region" description="Helical" evidence="6">
    <location>
        <begin position="276"/>
        <end position="297"/>
    </location>
</feature>
<name>A0A7W6FQG8_9SPHN</name>
<feature type="transmembrane region" description="Helical" evidence="6">
    <location>
        <begin position="243"/>
        <end position="269"/>
    </location>
</feature>
<sequence length="398" mass="41569">MKAGSWASILGIYLFGVCGASTVSKIIPLGGDLAHWFGLGPASFGWLVSLIAVPAALLAIPSGLVVDRFGPRIVLLWCALLGVLANIVYSLAPDTLLLQLARLIEGTAIVHIYTAGPALLMATTDGKKRTTAMTLWATYMPVGTAVGLTIGGWFAESADWRLTFACHGALYLGAGLLGLLQPRIGAPGEKRPGLGAQLLDLRGAYAKPGLLLLGLAFFLMISMGLGANVTFPRYLARAHDISIAAASQMVAAMTLVMVPGALFVGIVLAQGIGRHLLFTGLAALGFVVGMLSFFPHLDIPVRYVVLGGWFFASGAAIAALLATLPVVAEPQRRGAATALINQAGALATFVNPPIWLTFAEGSDWTPFALLLAFGWSIATLSIWLLITIARGRETAPAA</sequence>
<dbReference type="InterPro" id="IPR020846">
    <property type="entry name" value="MFS_dom"/>
</dbReference>
<feature type="transmembrane region" description="Helical" evidence="6">
    <location>
        <begin position="339"/>
        <end position="358"/>
    </location>
</feature>
<evidence type="ECO:0000259" key="7">
    <source>
        <dbReference type="PROSITE" id="PS50850"/>
    </source>
</evidence>
<feature type="transmembrane region" description="Helical" evidence="6">
    <location>
        <begin position="73"/>
        <end position="91"/>
    </location>
</feature>
<dbReference type="PANTHER" id="PTHR43124">
    <property type="entry name" value="PURINE EFFLUX PUMP PBUE"/>
    <property type="match status" value="1"/>
</dbReference>
<dbReference type="EMBL" id="JACIDT010000008">
    <property type="protein sequence ID" value="MBB3926893.1"/>
    <property type="molecule type" value="Genomic_DNA"/>
</dbReference>
<evidence type="ECO:0000256" key="3">
    <source>
        <dbReference type="ARBA" id="ARBA00022692"/>
    </source>
</evidence>
<dbReference type="AlphaFoldDB" id="A0A7W6FQG8"/>
<evidence type="ECO:0000256" key="1">
    <source>
        <dbReference type="ARBA" id="ARBA00004651"/>
    </source>
</evidence>
<keyword evidence="4 6" id="KW-1133">Transmembrane helix</keyword>
<keyword evidence="9" id="KW-1185">Reference proteome</keyword>
<feature type="domain" description="Major facilitator superfamily (MFS) profile" evidence="7">
    <location>
        <begin position="1"/>
        <end position="390"/>
    </location>
</feature>
<protein>
    <submittedName>
        <fullName evidence="8">Putative MFS family arabinose efflux permease</fullName>
    </submittedName>
</protein>
<accession>A0A7W6FQG8</accession>
<comment type="subcellular location">
    <subcellularLocation>
        <location evidence="1">Cell membrane</location>
        <topology evidence="1">Multi-pass membrane protein</topology>
    </subcellularLocation>
</comment>
<feature type="transmembrane region" description="Helical" evidence="6">
    <location>
        <begin position="134"/>
        <end position="154"/>
    </location>
</feature>
<dbReference type="InterPro" id="IPR036259">
    <property type="entry name" value="MFS_trans_sf"/>
</dbReference>
<organism evidence="8 9">
    <name type="scientific">Sphingobium jiangsuense</name>
    <dbReference type="NCBI Taxonomy" id="870476"/>
    <lineage>
        <taxon>Bacteria</taxon>
        <taxon>Pseudomonadati</taxon>
        <taxon>Pseudomonadota</taxon>
        <taxon>Alphaproteobacteria</taxon>
        <taxon>Sphingomonadales</taxon>
        <taxon>Sphingomonadaceae</taxon>
        <taxon>Sphingobium</taxon>
    </lineage>
</organism>
<evidence type="ECO:0000313" key="9">
    <source>
        <dbReference type="Proteomes" id="UP000571950"/>
    </source>
</evidence>
<dbReference type="PANTHER" id="PTHR43124:SF3">
    <property type="entry name" value="CHLORAMPHENICOL EFFLUX PUMP RV0191"/>
    <property type="match status" value="1"/>
</dbReference>
<feature type="transmembrane region" description="Helical" evidence="6">
    <location>
        <begin position="44"/>
        <end position="66"/>
    </location>
</feature>
<feature type="transmembrane region" description="Helical" evidence="6">
    <location>
        <begin position="303"/>
        <end position="327"/>
    </location>
</feature>
<dbReference type="GO" id="GO:0005886">
    <property type="term" value="C:plasma membrane"/>
    <property type="evidence" value="ECO:0007669"/>
    <property type="project" value="UniProtKB-SubCell"/>
</dbReference>